<accession>A0AA85K388</accession>
<keyword evidence="3" id="KW-1185">Reference proteome</keyword>
<dbReference type="Gene3D" id="1.50.10.10">
    <property type="match status" value="1"/>
</dbReference>
<organism evidence="3 4">
    <name type="scientific">Trichobilharzia regenti</name>
    <name type="common">Nasal bird schistosome</name>
    <dbReference type="NCBI Taxonomy" id="157069"/>
    <lineage>
        <taxon>Eukaryota</taxon>
        <taxon>Metazoa</taxon>
        <taxon>Spiralia</taxon>
        <taxon>Lophotrochozoa</taxon>
        <taxon>Platyhelminthes</taxon>
        <taxon>Trematoda</taxon>
        <taxon>Digenea</taxon>
        <taxon>Strigeidida</taxon>
        <taxon>Schistosomatoidea</taxon>
        <taxon>Schistosomatidae</taxon>
        <taxon>Trichobilharzia</taxon>
    </lineage>
</organism>
<proteinExistence type="inferred from homology"/>
<evidence type="ECO:0008006" key="5">
    <source>
        <dbReference type="Google" id="ProtNLM"/>
    </source>
</evidence>
<dbReference type="InterPro" id="IPR007822">
    <property type="entry name" value="LANC-like"/>
</dbReference>
<reference evidence="3" key="1">
    <citation type="submission" date="2022-06" db="EMBL/GenBank/DDBJ databases">
        <authorList>
            <person name="Berger JAMES D."/>
            <person name="Berger JAMES D."/>
        </authorList>
    </citation>
    <scope>NUCLEOTIDE SEQUENCE [LARGE SCALE GENOMIC DNA]</scope>
</reference>
<dbReference type="SUPFAM" id="SSF158745">
    <property type="entry name" value="LanC-like"/>
    <property type="match status" value="1"/>
</dbReference>
<dbReference type="PRINTS" id="PR01951">
    <property type="entry name" value="LANCEUKARYTE"/>
</dbReference>
<dbReference type="InterPro" id="IPR020464">
    <property type="entry name" value="LanC-like_prot_euk"/>
</dbReference>
<dbReference type="WBParaSite" id="TREG1_5840.1">
    <property type="protein sequence ID" value="TREG1_5840.1"/>
    <property type="gene ID" value="TREG1_5840"/>
</dbReference>
<keyword evidence="2" id="KW-0479">Metal-binding</keyword>
<feature type="binding site" evidence="2">
    <location>
        <position position="344"/>
    </location>
    <ligand>
        <name>Zn(2+)</name>
        <dbReference type="ChEBI" id="CHEBI:29105"/>
    </ligand>
</feature>
<dbReference type="PRINTS" id="PR01950">
    <property type="entry name" value="LANCSUPER"/>
</dbReference>
<dbReference type="Pfam" id="PF05147">
    <property type="entry name" value="LANC_like"/>
    <property type="match status" value="1"/>
</dbReference>
<dbReference type="InterPro" id="IPR012341">
    <property type="entry name" value="6hp_glycosidase-like_sf"/>
</dbReference>
<evidence type="ECO:0000313" key="3">
    <source>
        <dbReference type="Proteomes" id="UP000050795"/>
    </source>
</evidence>
<dbReference type="PANTHER" id="PTHR12736:SF7">
    <property type="entry name" value="LANC-LIKE PROTEIN 3"/>
    <property type="match status" value="1"/>
</dbReference>
<dbReference type="AlphaFoldDB" id="A0AA85K388"/>
<dbReference type="Proteomes" id="UP000050795">
    <property type="component" value="Unassembled WGS sequence"/>
</dbReference>
<dbReference type="GO" id="GO:0046872">
    <property type="term" value="F:metal ion binding"/>
    <property type="evidence" value="ECO:0007669"/>
    <property type="project" value="UniProtKB-KW"/>
</dbReference>
<protein>
    <recommendedName>
        <fullName evidence="5">LanC-like protein 3 homolog</fullName>
    </recommendedName>
</protein>
<keyword evidence="2" id="KW-0862">Zinc</keyword>
<dbReference type="CDD" id="cd04794">
    <property type="entry name" value="euk_LANCL"/>
    <property type="match status" value="1"/>
</dbReference>
<evidence type="ECO:0000313" key="4">
    <source>
        <dbReference type="WBParaSite" id="TREG1_5840.1"/>
    </source>
</evidence>
<evidence type="ECO:0000256" key="2">
    <source>
        <dbReference type="PIRSR" id="PIRSR607822-1"/>
    </source>
</evidence>
<dbReference type="GO" id="GO:0005886">
    <property type="term" value="C:plasma membrane"/>
    <property type="evidence" value="ECO:0007669"/>
    <property type="project" value="TreeGrafter"/>
</dbReference>
<name>A0AA85K388_TRIRE</name>
<dbReference type="PANTHER" id="PTHR12736">
    <property type="entry name" value="LANC-LIKE PROTEIN"/>
    <property type="match status" value="1"/>
</dbReference>
<dbReference type="SMART" id="SM01260">
    <property type="entry name" value="LANC_like"/>
    <property type="match status" value="1"/>
</dbReference>
<feature type="binding site" evidence="2">
    <location>
        <position position="343"/>
    </location>
    <ligand>
        <name>Zn(2+)</name>
        <dbReference type="ChEBI" id="CHEBI:29105"/>
    </ligand>
</feature>
<reference evidence="4" key="2">
    <citation type="submission" date="2023-11" db="UniProtKB">
        <authorList>
            <consortium name="WormBaseParasite"/>
        </authorList>
    </citation>
    <scope>IDENTIFICATION</scope>
</reference>
<sequence length="437" mass="49097">MSSRYFKNPYRDVLSETEPLLLNPSYALQKAVTCIRMCIENTGLTPRTFDGCLYTGYIGVAWAALYISQHEVPLEIKKYLLDKSTHFVDSALMHSNDDMFSKHSRSKEDLLSFLLGQTGIWLTAITMYQHSGDIEKRDSFIRKYAELADHYKPLVIFQQGSDEIFIGRAGYLLGIATLRQMTKQVIVPNAKIYDICNAIINSGQAYSSSHRSQCPLMYAYYETEYLGAGHGLIGILFSLMLFPGYMKSKPDAEKLICDSLFYLMQITPSETGNLPAATDELGRNAKSLEPNVLVHWCHGATGAVFAYARAYILWRDERFLAECRRCANVVWERGLLKKGPGICHGVAGGGYVFLLLYRLTGETVYLHRATAFAHFMESDAFRTARCPDCPYSLFEGLAGTACFYADLHNPSKSAFPFMDPFWDIEGYVSLSQASTSS</sequence>
<feature type="binding site" evidence="2">
    <location>
        <position position="297"/>
    </location>
    <ligand>
        <name>Zn(2+)</name>
        <dbReference type="ChEBI" id="CHEBI:29105"/>
    </ligand>
</feature>
<evidence type="ECO:0000256" key="1">
    <source>
        <dbReference type="ARBA" id="ARBA00007179"/>
    </source>
</evidence>
<dbReference type="GO" id="GO:0005975">
    <property type="term" value="P:carbohydrate metabolic process"/>
    <property type="evidence" value="ECO:0007669"/>
    <property type="project" value="InterPro"/>
</dbReference>
<dbReference type="GO" id="GO:0031179">
    <property type="term" value="P:peptide modification"/>
    <property type="evidence" value="ECO:0007669"/>
    <property type="project" value="InterPro"/>
</dbReference>
<comment type="similarity">
    <text evidence="1">Belongs to the LanC-like protein family.</text>
</comment>